<sequence>MNTTHLRKWLICLLLLVGFLGCTDHRIPAVTPGSGSNRLRVKTITQDQPGNTAKVSAFKYDSQGRLSLIVGFQTPDSTMGPVENSVYTYDAQNRLTQLRREVVRRSGSSPNPVEVYTFSYNMASQVAQLLHSPSTFGVGLQYASDNRLSGYAKGINVAGLQSSGGGTFTFTGNNLTFATETLSVIRSGGPSIPVYSRSTNTTYTFDDKTNPFYGPFIIPTPGVFGPMPVSGSFGPYYSYYGGIDNLLNLSQNNVLSAGNSTYAYTYNGASLPTSRITTTSGTVTETLHYDYETY</sequence>
<name>A0ABW6AMK0_9BACT</name>
<keyword evidence="2" id="KW-1185">Reference proteome</keyword>
<dbReference type="Gene3D" id="2.180.10.10">
    <property type="entry name" value="RHS repeat-associated core"/>
    <property type="match status" value="1"/>
</dbReference>
<evidence type="ECO:0008006" key="3">
    <source>
        <dbReference type="Google" id="ProtNLM"/>
    </source>
</evidence>
<organism evidence="1 2">
    <name type="scientific">Spirosoma flavum</name>
    <dbReference type="NCBI Taxonomy" id="2048557"/>
    <lineage>
        <taxon>Bacteria</taxon>
        <taxon>Pseudomonadati</taxon>
        <taxon>Bacteroidota</taxon>
        <taxon>Cytophagia</taxon>
        <taxon>Cytophagales</taxon>
        <taxon>Cytophagaceae</taxon>
        <taxon>Spirosoma</taxon>
    </lineage>
</organism>
<proteinExistence type="predicted"/>
<dbReference type="RefSeq" id="WP_381502236.1">
    <property type="nucleotide sequence ID" value="NZ_JBHUOM010000012.1"/>
</dbReference>
<dbReference type="PROSITE" id="PS51257">
    <property type="entry name" value="PROKAR_LIPOPROTEIN"/>
    <property type="match status" value="1"/>
</dbReference>
<evidence type="ECO:0000313" key="1">
    <source>
        <dbReference type="EMBL" id="MFD2935050.1"/>
    </source>
</evidence>
<comment type="caution">
    <text evidence="1">The sequence shown here is derived from an EMBL/GenBank/DDBJ whole genome shotgun (WGS) entry which is preliminary data.</text>
</comment>
<accession>A0ABW6AMK0</accession>
<evidence type="ECO:0000313" key="2">
    <source>
        <dbReference type="Proteomes" id="UP001597512"/>
    </source>
</evidence>
<reference evidence="2" key="1">
    <citation type="journal article" date="2019" name="Int. J. Syst. Evol. Microbiol.">
        <title>The Global Catalogue of Microorganisms (GCM) 10K type strain sequencing project: providing services to taxonomists for standard genome sequencing and annotation.</title>
        <authorList>
            <consortium name="The Broad Institute Genomics Platform"/>
            <consortium name="The Broad Institute Genome Sequencing Center for Infectious Disease"/>
            <person name="Wu L."/>
            <person name="Ma J."/>
        </authorList>
    </citation>
    <scope>NUCLEOTIDE SEQUENCE [LARGE SCALE GENOMIC DNA]</scope>
    <source>
        <strain evidence="2">KCTC 52490</strain>
    </source>
</reference>
<protein>
    <recommendedName>
        <fullName evidence="3">YD repeat-containing protein</fullName>
    </recommendedName>
</protein>
<dbReference type="EMBL" id="JBHUOM010000012">
    <property type="protein sequence ID" value="MFD2935050.1"/>
    <property type="molecule type" value="Genomic_DNA"/>
</dbReference>
<gene>
    <name evidence="1" type="ORF">ACFS25_14755</name>
</gene>
<dbReference type="Proteomes" id="UP001597512">
    <property type="component" value="Unassembled WGS sequence"/>
</dbReference>